<feature type="compositionally biased region" description="Low complexity" evidence="1">
    <location>
        <begin position="35"/>
        <end position="48"/>
    </location>
</feature>
<feature type="compositionally biased region" description="Polar residues" evidence="1">
    <location>
        <begin position="68"/>
        <end position="82"/>
    </location>
</feature>
<feature type="compositionally biased region" description="Basic and acidic residues" evidence="1">
    <location>
        <begin position="1"/>
        <end position="32"/>
    </location>
</feature>
<feature type="region of interest" description="Disordered" evidence="1">
    <location>
        <begin position="68"/>
        <end position="165"/>
    </location>
</feature>
<dbReference type="AlphaFoldDB" id="A0A0B2W341"/>
<gene>
    <name evidence="2" type="ORF">Tcan_04808</name>
</gene>
<evidence type="ECO:0000313" key="3">
    <source>
        <dbReference type="Proteomes" id="UP000031036"/>
    </source>
</evidence>
<organism evidence="2 3">
    <name type="scientific">Toxocara canis</name>
    <name type="common">Canine roundworm</name>
    <dbReference type="NCBI Taxonomy" id="6265"/>
    <lineage>
        <taxon>Eukaryota</taxon>
        <taxon>Metazoa</taxon>
        <taxon>Ecdysozoa</taxon>
        <taxon>Nematoda</taxon>
        <taxon>Chromadorea</taxon>
        <taxon>Rhabditida</taxon>
        <taxon>Spirurina</taxon>
        <taxon>Ascaridomorpha</taxon>
        <taxon>Ascaridoidea</taxon>
        <taxon>Toxocaridae</taxon>
        <taxon>Toxocara</taxon>
    </lineage>
</organism>
<reference evidence="2 3" key="1">
    <citation type="submission" date="2014-11" db="EMBL/GenBank/DDBJ databases">
        <title>Genetic blueprint of the zoonotic pathogen Toxocara canis.</title>
        <authorList>
            <person name="Zhu X.-Q."/>
            <person name="Korhonen P.K."/>
            <person name="Cai H."/>
            <person name="Young N.D."/>
            <person name="Nejsum P."/>
            <person name="von Samson-Himmelstjerna G."/>
            <person name="Boag P.R."/>
            <person name="Tan P."/>
            <person name="Li Q."/>
            <person name="Min J."/>
            <person name="Yang Y."/>
            <person name="Wang X."/>
            <person name="Fang X."/>
            <person name="Hall R.S."/>
            <person name="Hofmann A."/>
            <person name="Sternberg P.W."/>
            <person name="Jex A.R."/>
            <person name="Gasser R.B."/>
        </authorList>
    </citation>
    <scope>NUCLEOTIDE SEQUENCE [LARGE SCALE GENOMIC DNA]</scope>
    <source>
        <strain evidence="2">PN_DK_2014</strain>
    </source>
</reference>
<proteinExistence type="predicted"/>
<feature type="compositionally biased region" description="Basic residues" evidence="1">
    <location>
        <begin position="129"/>
        <end position="143"/>
    </location>
</feature>
<feature type="compositionally biased region" description="Basic residues" evidence="1">
    <location>
        <begin position="294"/>
        <end position="308"/>
    </location>
</feature>
<feature type="region of interest" description="Disordered" evidence="1">
    <location>
        <begin position="266"/>
        <end position="327"/>
    </location>
</feature>
<evidence type="ECO:0000313" key="2">
    <source>
        <dbReference type="EMBL" id="KHN88022.1"/>
    </source>
</evidence>
<feature type="region of interest" description="Disordered" evidence="1">
    <location>
        <begin position="1"/>
        <end position="52"/>
    </location>
</feature>
<dbReference type="EMBL" id="JPKZ01000312">
    <property type="protein sequence ID" value="KHN88022.1"/>
    <property type="molecule type" value="Genomic_DNA"/>
</dbReference>
<sequence>MNTAKEVDKNNDQKKIDDNNSPDKPDNKRRDSVTGSVLDTGSSSNSSVDSDDLELLDSCCETKATMASSVSLDTSASNANKELNSEHNAMDGYSEDVMQKPRIDENPDQNGKSLNATAADEGDHANMGRAHRRATKKQFRRERRQKEKEKRSGENQFQQAQERAMRHRLEKASVVQNLLNLRVAENQPVVQKRSQQSVPVSFGDFPEQNHARSQPQSGGFAAFSDMNPSREKELVQMYTTGNKLHGELNSEHNAMDGYSEDVMQKPRIDENPDQNGKSLNATAADEGDHANMGRAHRRATKKQFRRERRQKEKEKRSGENQFQQAQERAMRHRLEKASVVQNLLNLRVAENQPVVQVNKSVRSL</sequence>
<name>A0A0B2W341_TOXCA</name>
<accession>A0A0B2W341</accession>
<dbReference type="Proteomes" id="UP000031036">
    <property type="component" value="Unassembled WGS sequence"/>
</dbReference>
<protein>
    <submittedName>
        <fullName evidence="2">Uncharacterized protein</fullName>
    </submittedName>
</protein>
<feature type="compositionally biased region" description="Basic and acidic residues" evidence="1">
    <location>
        <begin position="309"/>
        <end position="318"/>
    </location>
</feature>
<evidence type="ECO:0000256" key="1">
    <source>
        <dbReference type="SAM" id="MobiDB-lite"/>
    </source>
</evidence>
<keyword evidence="3" id="KW-1185">Reference proteome</keyword>
<feature type="compositionally biased region" description="Basic and acidic residues" evidence="1">
    <location>
        <begin position="144"/>
        <end position="153"/>
    </location>
</feature>
<comment type="caution">
    <text evidence="2">The sequence shown here is derived from an EMBL/GenBank/DDBJ whole genome shotgun (WGS) entry which is preliminary data.</text>
</comment>